<dbReference type="Pfam" id="PF15809">
    <property type="entry name" value="STG"/>
    <property type="match status" value="1"/>
</dbReference>
<dbReference type="PANTHER" id="PTHR15817">
    <property type="entry name" value="STG PROTEIN"/>
    <property type="match status" value="1"/>
</dbReference>
<dbReference type="GO" id="GO:0031012">
    <property type="term" value="C:extracellular matrix"/>
    <property type="evidence" value="ECO:0007669"/>
    <property type="project" value="TreeGrafter"/>
</dbReference>
<reference evidence="2" key="2">
    <citation type="submission" date="2025-08" db="UniProtKB">
        <authorList>
            <consortium name="Ensembl"/>
        </authorList>
    </citation>
    <scope>IDENTIFICATION</scope>
    <source>
        <strain evidence="2">Thorbecke</strain>
    </source>
</reference>
<dbReference type="AlphaFoldDB" id="U3KPP3"/>
<keyword evidence="1" id="KW-0732">Signal</keyword>
<dbReference type="PaxDb" id="9986-ENSOCUP00000027203"/>
<dbReference type="FunCoup" id="U3KPP3">
    <property type="interactions" value="10"/>
</dbReference>
<dbReference type="Proteomes" id="UP000001811">
    <property type="component" value="Chromosome 12"/>
</dbReference>
<dbReference type="OrthoDB" id="9446516at2759"/>
<sequence>MWGRVAGNRAPLGLLLVCLHVPALLGRSISPVEEKLSHSLLTNLPLLGQPPLTGPSNSGHPQFTGADPLRLPPLSDDFLLAGGSAVQKWPPSWGLQSWSSEEPWQMMMGAAAEGQAGQVLPQGPSYLSSAGALPLGRGSWPAQSSAHSLLPAADSFLLHQDLEPAGQLPLLKWLGAQREALAQRPFWSLLHRLLAGTPWGALSPAVSWGGGGSGTGWGTRPMSHPAGIWGLNNQFPGTSWGNIYQYPASSWGSVNRYPGGSWGNTNRYPGTIWGNNSRYPGSSWGNNSRYPGGSGGNYNYLHPGGVHPPSSS</sequence>
<protein>
    <submittedName>
        <fullName evidence="2">Chromosome 6 open reading frame 15</fullName>
    </submittedName>
</protein>
<reference evidence="2 3" key="1">
    <citation type="journal article" date="2011" name="Nature">
        <title>A high-resolution map of human evolutionary constraint using 29 mammals.</title>
        <authorList>
            <person name="Lindblad-Toh K."/>
            <person name="Garber M."/>
            <person name="Zuk O."/>
            <person name="Lin M.F."/>
            <person name="Parker B.J."/>
            <person name="Washietl S."/>
            <person name="Kheradpour P."/>
            <person name="Ernst J."/>
            <person name="Jordan G."/>
            <person name="Mauceli E."/>
            <person name="Ward L.D."/>
            <person name="Lowe C.B."/>
            <person name="Holloway A.K."/>
            <person name="Clamp M."/>
            <person name="Gnerre S."/>
            <person name="Alfoldi J."/>
            <person name="Beal K."/>
            <person name="Chang J."/>
            <person name="Clawson H."/>
            <person name="Cuff J."/>
            <person name="Di Palma F."/>
            <person name="Fitzgerald S."/>
            <person name="Flicek P."/>
            <person name="Guttman M."/>
            <person name="Hubisz M.J."/>
            <person name="Jaffe D.B."/>
            <person name="Jungreis I."/>
            <person name="Kent W.J."/>
            <person name="Kostka D."/>
            <person name="Lara M."/>
            <person name="Martins A.L."/>
            <person name="Massingham T."/>
            <person name="Moltke I."/>
            <person name="Raney B.J."/>
            <person name="Rasmussen M.D."/>
            <person name="Robinson J."/>
            <person name="Stark A."/>
            <person name="Vilella A.J."/>
            <person name="Wen J."/>
            <person name="Xie X."/>
            <person name="Zody M.C."/>
            <person name="Baldwin J."/>
            <person name="Bloom T."/>
            <person name="Chin C.W."/>
            <person name="Heiman D."/>
            <person name="Nicol R."/>
            <person name="Nusbaum C."/>
            <person name="Young S."/>
            <person name="Wilkinson J."/>
            <person name="Worley K.C."/>
            <person name="Kovar C.L."/>
            <person name="Muzny D.M."/>
            <person name="Gibbs R.A."/>
            <person name="Cree A."/>
            <person name="Dihn H.H."/>
            <person name="Fowler G."/>
            <person name="Jhangiani S."/>
            <person name="Joshi V."/>
            <person name="Lee S."/>
            <person name="Lewis L.R."/>
            <person name="Nazareth L.V."/>
            <person name="Okwuonu G."/>
            <person name="Santibanez J."/>
            <person name="Warren W.C."/>
            <person name="Mardis E.R."/>
            <person name="Weinstock G.M."/>
            <person name="Wilson R.K."/>
            <person name="Delehaunty K."/>
            <person name="Dooling D."/>
            <person name="Fronik C."/>
            <person name="Fulton L."/>
            <person name="Fulton B."/>
            <person name="Graves T."/>
            <person name="Minx P."/>
            <person name="Sodergren E."/>
            <person name="Birney E."/>
            <person name="Margulies E.H."/>
            <person name="Herrero J."/>
            <person name="Green E.D."/>
            <person name="Haussler D."/>
            <person name="Siepel A."/>
            <person name="Goldman N."/>
            <person name="Pollard K.S."/>
            <person name="Pedersen J.S."/>
            <person name="Lander E.S."/>
            <person name="Kellis M."/>
        </authorList>
    </citation>
    <scope>NUCLEOTIDE SEQUENCE [LARGE SCALE GENOMIC DNA]</scope>
    <source>
        <strain evidence="2 3">Thorbecke inbred</strain>
    </source>
</reference>
<feature type="signal peptide" evidence="1">
    <location>
        <begin position="1"/>
        <end position="26"/>
    </location>
</feature>
<dbReference type="Bgee" id="ENSOCUG00000029487">
    <property type="expression patterns" value="Expressed in zone of skin"/>
</dbReference>
<dbReference type="HOGENOM" id="CLU_919928_0_0_1"/>
<evidence type="ECO:0000313" key="2">
    <source>
        <dbReference type="Ensembl" id="ENSOCUP00000027203.1"/>
    </source>
</evidence>
<accession>U3KPP3</accession>
<dbReference type="PANTHER" id="PTHR15817:SF2">
    <property type="entry name" value="SIMILAR TO RIKEN CDNA 2300002M23"/>
    <property type="match status" value="1"/>
</dbReference>
<dbReference type="GeneTree" id="ENSGT00390000010291"/>
<dbReference type="Ensembl" id="ENSOCUT00000034154.2">
    <property type="protein sequence ID" value="ENSOCUP00000027203.1"/>
    <property type="gene ID" value="ENSOCUG00000029487.2"/>
</dbReference>
<dbReference type="InterPro" id="IPR026135">
    <property type="entry name" value="C6orf15"/>
</dbReference>
<dbReference type="KEGG" id="ocu:100338062"/>
<dbReference type="InParanoid" id="U3KPP3"/>
<evidence type="ECO:0000256" key="1">
    <source>
        <dbReference type="SAM" id="SignalP"/>
    </source>
</evidence>
<reference evidence="2" key="3">
    <citation type="submission" date="2025-09" db="UniProtKB">
        <authorList>
            <consortium name="Ensembl"/>
        </authorList>
    </citation>
    <scope>IDENTIFICATION</scope>
    <source>
        <strain evidence="2">Thorbecke</strain>
    </source>
</reference>
<dbReference type="eggNOG" id="ENOG502SDN4">
    <property type="taxonomic scope" value="Eukaryota"/>
</dbReference>
<gene>
    <name evidence="2" type="primary">C6orf15</name>
</gene>
<name>U3KPP3_RABIT</name>
<feature type="chain" id="PRO_5004646467" evidence="1">
    <location>
        <begin position="27"/>
        <end position="312"/>
    </location>
</feature>
<dbReference type="EMBL" id="AAGW02070254">
    <property type="status" value="NOT_ANNOTATED_CDS"/>
    <property type="molecule type" value="Genomic_DNA"/>
</dbReference>
<evidence type="ECO:0000313" key="3">
    <source>
        <dbReference type="Proteomes" id="UP000001811"/>
    </source>
</evidence>
<dbReference type="OMA" id="WPSEDPW"/>
<dbReference type="STRING" id="9986.ENSOCUP00000027203"/>
<organism evidence="2 3">
    <name type="scientific">Oryctolagus cuniculus</name>
    <name type="common">Rabbit</name>
    <dbReference type="NCBI Taxonomy" id="9986"/>
    <lineage>
        <taxon>Eukaryota</taxon>
        <taxon>Metazoa</taxon>
        <taxon>Chordata</taxon>
        <taxon>Craniata</taxon>
        <taxon>Vertebrata</taxon>
        <taxon>Euteleostomi</taxon>
        <taxon>Mammalia</taxon>
        <taxon>Eutheria</taxon>
        <taxon>Euarchontoglires</taxon>
        <taxon>Glires</taxon>
        <taxon>Lagomorpha</taxon>
        <taxon>Leporidae</taxon>
        <taxon>Oryctolagus</taxon>
    </lineage>
</organism>
<keyword evidence="3" id="KW-1185">Reference proteome</keyword>
<dbReference type="GO" id="GO:0030198">
    <property type="term" value="P:extracellular matrix organization"/>
    <property type="evidence" value="ECO:0007669"/>
    <property type="project" value="TreeGrafter"/>
</dbReference>
<proteinExistence type="predicted"/>